<dbReference type="GO" id="GO:0005771">
    <property type="term" value="C:multivesicular body"/>
    <property type="evidence" value="ECO:0007669"/>
    <property type="project" value="TreeGrafter"/>
</dbReference>
<dbReference type="Pfam" id="PF04652">
    <property type="entry name" value="Vta1"/>
    <property type="match status" value="1"/>
</dbReference>
<proteinExistence type="inferred from homology"/>
<evidence type="ECO:0000259" key="10">
    <source>
        <dbReference type="Pfam" id="PF04652"/>
    </source>
</evidence>
<feature type="compositionally biased region" description="Basic and acidic residues" evidence="9">
    <location>
        <begin position="156"/>
        <end position="170"/>
    </location>
</feature>
<feature type="domain" description="Vta1/callose synthase N-terminal" evidence="10">
    <location>
        <begin position="12"/>
        <end position="155"/>
    </location>
</feature>
<dbReference type="InterPro" id="IPR039431">
    <property type="entry name" value="Vta1/CALS_N"/>
</dbReference>
<evidence type="ECO:0000256" key="3">
    <source>
        <dbReference type="ARBA" id="ARBA00007895"/>
    </source>
</evidence>
<keyword evidence="7" id="KW-0653">Protein transport</keyword>
<dbReference type="GO" id="GO:0015031">
    <property type="term" value="P:protein transport"/>
    <property type="evidence" value="ECO:0007669"/>
    <property type="project" value="UniProtKB-KW"/>
</dbReference>
<dbReference type="InterPro" id="IPR044538">
    <property type="entry name" value="Vta1-like"/>
</dbReference>
<dbReference type="OrthoDB" id="391137at2759"/>
<feature type="compositionally biased region" description="Pro residues" evidence="9">
    <location>
        <begin position="221"/>
        <end position="238"/>
    </location>
</feature>
<dbReference type="GO" id="GO:0032511">
    <property type="term" value="P:late endosome to vacuole transport via multivesicular body sorting pathway"/>
    <property type="evidence" value="ECO:0007669"/>
    <property type="project" value="InterPro"/>
</dbReference>
<evidence type="ECO:0000256" key="7">
    <source>
        <dbReference type="ARBA" id="ARBA00022927"/>
    </source>
</evidence>
<protein>
    <submittedName>
        <fullName evidence="12">Vta1 like-domain-containing protein</fullName>
    </submittedName>
</protein>
<dbReference type="Gene3D" id="1.20.5.420">
    <property type="entry name" value="Immunoglobulin FC, subunit C"/>
    <property type="match status" value="1"/>
</dbReference>
<feature type="compositionally biased region" description="Low complexity" evidence="9">
    <location>
        <begin position="208"/>
        <end position="220"/>
    </location>
</feature>
<accession>A0A8K0X7C3</accession>
<evidence type="ECO:0000256" key="5">
    <source>
        <dbReference type="ARBA" id="ARBA00022490"/>
    </source>
</evidence>
<comment type="caution">
    <text evidence="12">The sequence shown here is derived from an EMBL/GenBank/DDBJ whole genome shotgun (WGS) entry which is preliminary data.</text>
</comment>
<dbReference type="Gene3D" id="1.25.40.270">
    <property type="entry name" value="Vacuolar protein sorting-associated protein vta1"/>
    <property type="match status" value="1"/>
</dbReference>
<dbReference type="Pfam" id="PF18097">
    <property type="entry name" value="Vta1_C"/>
    <property type="match status" value="1"/>
</dbReference>
<dbReference type="EMBL" id="JAGPXD010000002">
    <property type="protein sequence ID" value="KAH7367801.1"/>
    <property type="molecule type" value="Genomic_DNA"/>
</dbReference>
<feature type="compositionally biased region" description="Low complexity" evidence="9">
    <location>
        <begin position="330"/>
        <end position="344"/>
    </location>
</feature>
<keyword evidence="4" id="KW-0813">Transport</keyword>
<sequence length="401" mass="43576">MADIPAKLRQADITRFLNRGNQLRQFKPAITYWCEYWAVRQILMKQLHNSDDECLAFTTNLMDQLEKTKMEHADEEAITDEAVGQALVEQFAQQTFDRAERTMTLNKVTRQTADTFDAASTFFQLLNAWGPLDAEVQKKVKYAKWNAARILRAIKDGEDPNDSNPKHEEPALPELDPEDPDVQLLSGTSGPRPATVEDDPDTEFYNRQAAEPSSAAAQEPPALPDTPLPEPVSQPPPDSPKEGGLPQPSGGGSFLPSVSDLGPPSAQSAAQPTDYFPPTQPSAPTPSSINPPETFNEPPSVPTFLPDRTAESPDTTPWPAPRTPQPPPASQSAKAKPPAAQPRYQAPPPQTFVEDPSPAEVEGDIPGATKHARFAISALNFEDVPTAIKELRAALASLGAK</sequence>
<keyword evidence="13" id="KW-1185">Reference proteome</keyword>
<keyword evidence="5" id="KW-0963">Cytoplasm</keyword>
<evidence type="ECO:0000256" key="4">
    <source>
        <dbReference type="ARBA" id="ARBA00022448"/>
    </source>
</evidence>
<evidence type="ECO:0000256" key="2">
    <source>
        <dbReference type="ARBA" id="ARBA00004496"/>
    </source>
</evidence>
<dbReference type="Proteomes" id="UP000813385">
    <property type="component" value="Unassembled WGS sequence"/>
</dbReference>
<dbReference type="InterPro" id="IPR023175">
    <property type="entry name" value="Vta1/CALS_N_sf"/>
</dbReference>
<dbReference type="GO" id="GO:0010008">
    <property type="term" value="C:endosome membrane"/>
    <property type="evidence" value="ECO:0007669"/>
    <property type="project" value="UniProtKB-SubCell"/>
</dbReference>
<dbReference type="PANTHER" id="PTHR46009:SF1">
    <property type="entry name" value="VACUOLAR PROTEIN SORTING-ASSOCIATED PROTEIN VTA1 HOMOLOG"/>
    <property type="match status" value="1"/>
</dbReference>
<feature type="compositionally biased region" description="Pro residues" evidence="9">
    <location>
        <begin position="316"/>
        <end position="329"/>
    </location>
</feature>
<keyword evidence="8" id="KW-0472">Membrane</keyword>
<dbReference type="InterPro" id="IPR041212">
    <property type="entry name" value="Vta1_C"/>
</dbReference>
<evidence type="ECO:0000259" key="11">
    <source>
        <dbReference type="Pfam" id="PF18097"/>
    </source>
</evidence>
<evidence type="ECO:0000256" key="8">
    <source>
        <dbReference type="ARBA" id="ARBA00023136"/>
    </source>
</evidence>
<keyword evidence="6" id="KW-0967">Endosome</keyword>
<feature type="region of interest" description="Disordered" evidence="9">
    <location>
        <begin position="156"/>
        <end position="365"/>
    </location>
</feature>
<evidence type="ECO:0000313" key="12">
    <source>
        <dbReference type="EMBL" id="KAH7367801.1"/>
    </source>
</evidence>
<dbReference type="PRINTS" id="PR01217">
    <property type="entry name" value="PRICHEXTENSN"/>
</dbReference>
<feature type="domain" description="Vta1 C-terminal" evidence="11">
    <location>
        <begin position="367"/>
        <end position="398"/>
    </location>
</feature>
<reference evidence="12" key="1">
    <citation type="journal article" date="2021" name="Nat. Commun.">
        <title>Genetic determinants of endophytism in the Arabidopsis root mycobiome.</title>
        <authorList>
            <person name="Mesny F."/>
            <person name="Miyauchi S."/>
            <person name="Thiergart T."/>
            <person name="Pickel B."/>
            <person name="Atanasova L."/>
            <person name="Karlsson M."/>
            <person name="Huettel B."/>
            <person name="Barry K.W."/>
            <person name="Haridas S."/>
            <person name="Chen C."/>
            <person name="Bauer D."/>
            <person name="Andreopoulos W."/>
            <person name="Pangilinan J."/>
            <person name="LaButti K."/>
            <person name="Riley R."/>
            <person name="Lipzen A."/>
            <person name="Clum A."/>
            <person name="Drula E."/>
            <person name="Henrissat B."/>
            <person name="Kohler A."/>
            <person name="Grigoriev I.V."/>
            <person name="Martin F.M."/>
            <person name="Hacquard S."/>
        </authorList>
    </citation>
    <scope>NUCLEOTIDE SEQUENCE</scope>
    <source>
        <strain evidence="12">MPI-CAGE-AT-0016</strain>
    </source>
</reference>
<name>A0A8K0X7C3_9PEZI</name>
<evidence type="ECO:0000256" key="6">
    <source>
        <dbReference type="ARBA" id="ARBA00022753"/>
    </source>
</evidence>
<comment type="similarity">
    <text evidence="3">Belongs to the VTA1 family.</text>
</comment>
<comment type="subcellular location">
    <subcellularLocation>
        <location evidence="2">Cytoplasm</location>
    </subcellularLocation>
    <subcellularLocation>
        <location evidence="1">Endosome membrane</location>
        <topology evidence="1">Peripheral membrane protein</topology>
    </subcellularLocation>
</comment>
<dbReference type="AlphaFoldDB" id="A0A8K0X7C3"/>
<evidence type="ECO:0000256" key="1">
    <source>
        <dbReference type="ARBA" id="ARBA00004481"/>
    </source>
</evidence>
<gene>
    <name evidence="12" type="ORF">B0T11DRAFT_276006</name>
</gene>
<organism evidence="12 13">
    <name type="scientific">Plectosphaerella cucumerina</name>
    <dbReference type="NCBI Taxonomy" id="40658"/>
    <lineage>
        <taxon>Eukaryota</taxon>
        <taxon>Fungi</taxon>
        <taxon>Dikarya</taxon>
        <taxon>Ascomycota</taxon>
        <taxon>Pezizomycotina</taxon>
        <taxon>Sordariomycetes</taxon>
        <taxon>Hypocreomycetidae</taxon>
        <taxon>Glomerellales</taxon>
        <taxon>Plectosphaerellaceae</taxon>
        <taxon>Plectosphaerella</taxon>
    </lineage>
</organism>
<dbReference type="PANTHER" id="PTHR46009">
    <property type="entry name" value="VACUOLAR PROTEIN SORTING-ASSOCIATED PROTEIN VTA1 HOMOLOG"/>
    <property type="match status" value="1"/>
</dbReference>
<evidence type="ECO:0000313" key="13">
    <source>
        <dbReference type="Proteomes" id="UP000813385"/>
    </source>
</evidence>
<evidence type="ECO:0000256" key="9">
    <source>
        <dbReference type="SAM" id="MobiDB-lite"/>
    </source>
</evidence>